<dbReference type="EMBL" id="DUZY01000003">
    <property type="protein sequence ID" value="DAD31102.1"/>
    <property type="molecule type" value="Genomic_DNA"/>
</dbReference>
<dbReference type="PANTHER" id="PTHR31448:SF9">
    <property type="entry name" value="MYOSIN-BINDING PROTEIN 6-RELATED"/>
    <property type="match status" value="1"/>
</dbReference>
<evidence type="ECO:0000256" key="5">
    <source>
        <dbReference type="SAM" id="Coils"/>
    </source>
</evidence>
<dbReference type="PROSITE" id="PS51775">
    <property type="entry name" value="GTD_BINDING"/>
    <property type="match status" value="1"/>
</dbReference>
<feature type="transmembrane region" description="Helical" evidence="6">
    <location>
        <begin position="20"/>
        <end position="44"/>
    </location>
</feature>
<evidence type="ECO:0000256" key="4">
    <source>
        <dbReference type="ARBA" id="ARBA00023136"/>
    </source>
</evidence>
<comment type="caution">
    <text evidence="8">The sequence shown here is derived from an EMBL/GenBank/DDBJ whole genome shotgun (WGS) entry which is preliminary data.</text>
</comment>
<dbReference type="Pfam" id="PF04576">
    <property type="entry name" value="Zein-binding"/>
    <property type="match status" value="1"/>
</dbReference>
<protein>
    <recommendedName>
        <fullName evidence="7">GTD-binding domain-containing protein</fullName>
    </recommendedName>
</protein>
<name>A0A822YFA0_NELNU</name>
<keyword evidence="4 6" id="KW-0472">Membrane</keyword>
<feature type="domain" description="GTD-binding" evidence="7">
    <location>
        <begin position="328"/>
        <end position="426"/>
    </location>
</feature>
<keyword evidence="5" id="KW-0175">Coiled coil</keyword>
<dbReference type="GO" id="GO:0080115">
    <property type="term" value="F:myosin XI tail binding"/>
    <property type="evidence" value="ECO:0007669"/>
    <property type="project" value="UniProtKB-ARBA"/>
</dbReference>
<comment type="subcellular location">
    <subcellularLocation>
        <location evidence="1">Membrane</location>
        <topology evidence="1">Single-pass membrane protein</topology>
    </subcellularLocation>
</comment>
<feature type="coiled-coil region" evidence="5">
    <location>
        <begin position="362"/>
        <end position="428"/>
    </location>
</feature>
<reference evidence="8 9" key="1">
    <citation type="journal article" date="2020" name="Mol. Biol. Evol.">
        <title>Distinct Expression and Methylation Patterns for Genes with Different Fates following a Single Whole-Genome Duplication in Flowering Plants.</title>
        <authorList>
            <person name="Shi T."/>
            <person name="Rahmani R.S."/>
            <person name="Gugger P.F."/>
            <person name="Wang M."/>
            <person name="Li H."/>
            <person name="Zhang Y."/>
            <person name="Li Z."/>
            <person name="Wang Q."/>
            <person name="Van de Peer Y."/>
            <person name="Marchal K."/>
            <person name="Chen J."/>
        </authorList>
    </citation>
    <scope>NUCLEOTIDE SEQUENCE [LARGE SCALE GENOMIC DNA]</scope>
    <source>
        <tissue evidence="8">Leaf</tissue>
    </source>
</reference>
<dbReference type="InterPro" id="IPR039306">
    <property type="entry name" value="MYOB"/>
</dbReference>
<evidence type="ECO:0000256" key="2">
    <source>
        <dbReference type="ARBA" id="ARBA00022692"/>
    </source>
</evidence>
<sequence length="565" mass="64169">MASISVKQLIEQNLGKIPLFFINAVLELILIIILIMDGLIAFAANEFARFFEMRIPCLFCTRIDRHLVSRDPNFYYNDSICEAHRKDVSSLAYCHVHQKLSDTRRMCEGCLFSFATGNKSDCEKYRSLVGILGKDLECSIEDDNIIHLRLSPREKMDALHQVDKSNIHWCSCCGEPLRIMSSLQGLVQSLPPNVTTAFPQTPDPTPRSPLLIKTKNEETRGSDHLRQVSFKLNTELEIPVHEEGSSALTPYNQCREYVKIGTEDLNEDACKTPAFIRGNRLFGVPLTDSAAATPRWIHRLQRRLPIEKLESGAESMEGNTINDADSEAILNYLKKEAHLDRNSLIALYMELDEERNASAVAANQAMAMITRLQEEKAAVRMEAFQYQRIMDEQAEYDQKALQAMKDLLNKREMEIRALKAQLELYREKAEHGVAPDIAACKAQADDAYCHPATRSDSLVSTRSVWGSPRPINETGNYGKNEHYYAQSRLSQEEIARKFINEPLLNFEGEKFYPTDQFKTLENKINSSSSDGVHHFVPSSDIINLNEEDKGNENNNILTRENISDQ</sequence>
<dbReference type="Proteomes" id="UP000607653">
    <property type="component" value="Unassembled WGS sequence"/>
</dbReference>
<evidence type="ECO:0000256" key="3">
    <source>
        <dbReference type="ARBA" id="ARBA00022989"/>
    </source>
</evidence>
<keyword evidence="2 6" id="KW-0812">Transmembrane</keyword>
<evidence type="ECO:0000256" key="6">
    <source>
        <dbReference type="SAM" id="Phobius"/>
    </source>
</evidence>
<gene>
    <name evidence="8" type="ORF">HUJ06_009953</name>
</gene>
<organism evidence="8 9">
    <name type="scientific">Nelumbo nucifera</name>
    <name type="common">Sacred lotus</name>
    <dbReference type="NCBI Taxonomy" id="4432"/>
    <lineage>
        <taxon>Eukaryota</taxon>
        <taxon>Viridiplantae</taxon>
        <taxon>Streptophyta</taxon>
        <taxon>Embryophyta</taxon>
        <taxon>Tracheophyta</taxon>
        <taxon>Spermatophyta</taxon>
        <taxon>Magnoliopsida</taxon>
        <taxon>Proteales</taxon>
        <taxon>Nelumbonaceae</taxon>
        <taxon>Nelumbo</taxon>
    </lineage>
</organism>
<evidence type="ECO:0000259" key="7">
    <source>
        <dbReference type="PROSITE" id="PS51775"/>
    </source>
</evidence>
<evidence type="ECO:0000313" key="9">
    <source>
        <dbReference type="Proteomes" id="UP000607653"/>
    </source>
</evidence>
<evidence type="ECO:0000256" key="1">
    <source>
        <dbReference type="ARBA" id="ARBA00004167"/>
    </source>
</evidence>
<dbReference type="PANTHER" id="PTHR31448">
    <property type="entry name" value="MYOSIN-BINDING PROTEIN 2"/>
    <property type="match status" value="1"/>
</dbReference>
<accession>A0A822YFA0</accession>
<proteinExistence type="predicted"/>
<dbReference type="AlphaFoldDB" id="A0A822YFA0"/>
<dbReference type="InterPro" id="IPR007656">
    <property type="entry name" value="GTD-bd"/>
</dbReference>
<keyword evidence="3 6" id="KW-1133">Transmembrane helix</keyword>
<evidence type="ECO:0000313" key="8">
    <source>
        <dbReference type="EMBL" id="DAD31102.1"/>
    </source>
</evidence>
<dbReference type="GO" id="GO:0016020">
    <property type="term" value="C:membrane"/>
    <property type="evidence" value="ECO:0007669"/>
    <property type="project" value="UniProtKB-SubCell"/>
</dbReference>
<keyword evidence="9" id="KW-1185">Reference proteome</keyword>